<dbReference type="Pfam" id="PF13692">
    <property type="entry name" value="Glyco_trans_1_4"/>
    <property type="match status" value="1"/>
</dbReference>
<evidence type="ECO:0000313" key="2">
    <source>
        <dbReference type="EMBL" id="WXL24097.1"/>
    </source>
</evidence>
<accession>A0ABZ2RBW0</accession>
<dbReference type="CDD" id="cd03801">
    <property type="entry name" value="GT4_PimA-like"/>
    <property type="match status" value="1"/>
</dbReference>
<evidence type="ECO:0000313" key="3">
    <source>
        <dbReference type="Proteomes" id="UP001476583"/>
    </source>
</evidence>
<name>A0ABZ2RBW0_ECTME</name>
<feature type="domain" description="Glycosyltransferase subfamily 4-like N-terminal" evidence="1">
    <location>
        <begin position="17"/>
        <end position="210"/>
    </location>
</feature>
<dbReference type="EC" id="2.4.-.-" evidence="2"/>
<dbReference type="InterPro" id="IPR028098">
    <property type="entry name" value="Glyco_trans_4-like_N"/>
</dbReference>
<sequence length="402" mass="45239">MRILWILSYSPWPTTSGGKTRQYHLLRSLAQRGHRITLLMHSKQPVTAEERKALEPLLERLIVLPRRPLRSLKTIAAALFAPYPLLTSTNGLSKGLEHAARDLLQEHWDIVQIEHSYTFQPYEKVLREKQQPFVMTEHNVESSLGSATYANMPAWLKPFVHYDQWRYRRWERRVMQQAAQVIAVTEQDAQRLGSMLGRKLPVVVNGVDCSYFAGAQPAPEQQRILFLGNYEYAPNVDAAKWMLDEIMPLIWDKCPDARLSVCGYALPEEWAQRWPDARIEWQGFVPDLLALQSTSSVFLAPLRHGGGSKLKVLEALAAGLPLATTAQGASGLALKPGQDYLAGETPEQLAEAVVQLLRSPETAKRMGENGRAYARQHHDWSVAAAQLEQVYATLNADQTACA</sequence>
<dbReference type="Gene3D" id="3.40.50.2000">
    <property type="entry name" value="Glycogen Phosphorylase B"/>
    <property type="match status" value="2"/>
</dbReference>
<dbReference type="EMBL" id="CP148074">
    <property type="protein sequence ID" value="WXL24097.1"/>
    <property type="molecule type" value="Genomic_DNA"/>
</dbReference>
<dbReference type="Pfam" id="PF13439">
    <property type="entry name" value="Glyco_transf_4"/>
    <property type="match status" value="1"/>
</dbReference>
<keyword evidence="2" id="KW-0328">Glycosyltransferase</keyword>
<gene>
    <name evidence="2" type="ORF">WG219_12110</name>
</gene>
<proteinExistence type="predicted"/>
<dbReference type="PANTHER" id="PTHR12526">
    <property type="entry name" value="GLYCOSYLTRANSFERASE"/>
    <property type="match status" value="1"/>
</dbReference>
<dbReference type="GO" id="GO:0016757">
    <property type="term" value="F:glycosyltransferase activity"/>
    <property type="evidence" value="ECO:0007669"/>
    <property type="project" value="UniProtKB-KW"/>
</dbReference>
<evidence type="ECO:0000259" key="1">
    <source>
        <dbReference type="Pfam" id="PF13439"/>
    </source>
</evidence>
<dbReference type="SUPFAM" id="SSF53756">
    <property type="entry name" value="UDP-Glycosyltransferase/glycogen phosphorylase"/>
    <property type="match status" value="1"/>
</dbReference>
<protein>
    <submittedName>
        <fullName evidence="2">Glycosyltransferase family 4 protein</fullName>
        <ecNumber evidence="2">2.4.-.-</ecNumber>
    </submittedName>
</protein>
<keyword evidence="2" id="KW-0808">Transferase</keyword>
<reference evidence="2 3" key="1">
    <citation type="submission" date="2024-03" db="EMBL/GenBank/DDBJ databases">
        <title>Complete genome of BD2.</title>
        <authorList>
            <person name="Cao G."/>
        </authorList>
    </citation>
    <scope>NUCLEOTIDE SEQUENCE [LARGE SCALE GENOMIC DNA]</scope>
    <source>
        <strain evidence="2 3">BD2</strain>
    </source>
</reference>
<organism evidence="2 3">
    <name type="scientific">Ectopseudomonas mendocina</name>
    <name type="common">Pseudomonas mendocina</name>
    <dbReference type="NCBI Taxonomy" id="300"/>
    <lineage>
        <taxon>Bacteria</taxon>
        <taxon>Pseudomonadati</taxon>
        <taxon>Pseudomonadota</taxon>
        <taxon>Gammaproteobacteria</taxon>
        <taxon>Pseudomonadales</taxon>
        <taxon>Pseudomonadaceae</taxon>
        <taxon>Ectopseudomonas</taxon>
    </lineage>
</organism>
<dbReference type="Proteomes" id="UP001476583">
    <property type="component" value="Chromosome"/>
</dbReference>
<keyword evidence="3" id="KW-1185">Reference proteome</keyword>
<dbReference type="PANTHER" id="PTHR12526:SF636">
    <property type="entry name" value="BLL3647 PROTEIN"/>
    <property type="match status" value="1"/>
</dbReference>